<comment type="similarity">
    <text evidence="2">Belongs to the glycosyl hydrolase 20 family.</text>
</comment>
<dbReference type="PRINTS" id="PR00738">
    <property type="entry name" value="GLHYDRLASE20"/>
</dbReference>
<dbReference type="SUPFAM" id="SSF55545">
    <property type="entry name" value="beta-N-acetylhexosaminidase-like domain"/>
    <property type="match status" value="1"/>
</dbReference>
<evidence type="ECO:0000256" key="4">
    <source>
        <dbReference type="ARBA" id="ARBA00022801"/>
    </source>
</evidence>
<keyword evidence="5" id="KW-0326">Glycosidase</keyword>
<protein>
    <recommendedName>
        <fullName evidence="3">beta-N-acetylhexosaminidase</fullName>
        <ecNumber evidence="3">3.2.1.52</ecNumber>
    </recommendedName>
</protein>
<comment type="caution">
    <text evidence="9">The sequence shown here is derived from an EMBL/GenBank/DDBJ whole genome shotgun (WGS) entry which is preliminary data.</text>
</comment>
<evidence type="ECO:0000313" key="9">
    <source>
        <dbReference type="EMBL" id="MBB4622836.1"/>
    </source>
</evidence>
<feature type="chain" id="PRO_5047405371" description="beta-N-acetylhexosaminidase" evidence="6">
    <location>
        <begin position="19"/>
        <end position="515"/>
    </location>
</feature>
<feature type="domain" description="Beta-hexosaminidase bacterial type N-terminal" evidence="8">
    <location>
        <begin position="20"/>
        <end position="136"/>
    </location>
</feature>
<evidence type="ECO:0000313" key="10">
    <source>
        <dbReference type="Proteomes" id="UP000533637"/>
    </source>
</evidence>
<sequence length="515" mass="59283">MKYVIVIILMLHTLCLPAQTIIPSPEKIVQSDGEFQTKKQMNLFIGGTKPDCLEYLLNELLRTSELNQVNGKAEADIRMITDTSLVTEAYRLQITPDYIEIRAAGNEGFFYAMQSLRQLASGQNGTLIFPCLKIEDSPRIGFRSFLLDSGRQYQKVSTIKKYIDMAAMLKMNYFHWHLTEGLGWRIEIKRYPRLTQTGAFVGKGPEQQGFYSQEEIKEVVNYAAGRCITIIPEIDMPGHAEAALVAYPELGCFGDTIEVPENGFTKNIFCAGKTHTLDFLKNVLDEVCELFPSTYIHLGGDEAPKGNWDICPDCRQRIKQYGLKDSHDLQLWFAATMADYLKAKGRKAVFWGDVVYHDGYPLPDNTVIHWWNWRGHKDKALREAIKRDLPVICGTNYYTYLNFPLTPWNGYEEQRTFDIKDVYTANPSYIKDKNSCLLGMSCALWTDHGVREHMIDKRLFPRILAIAEQMWNRNEPETFEVFYEKVKSQKGWFEKQGYLFGPGLKEEITSDFSWD</sequence>
<dbReference type="InterPro" id="IPR015882">
    <property type="entry name" value="HEX_bac_N"/>
</dbReference>
<evidence type="ECO:0000259" key="8">
    <source>
        <dbReference type="Pfam" id="PF02838"/>
    </source>
</evidence>
<evidence type="ECO:0000256" key="5">
    <source>
        <dbReference type="ARBA" id="ARBA00023295"/>
    </source>
</evidence>
<dbReference type="InterPro" id="IPR029018">
    <property type="entry name" value="Hex-like_dom2"/>
</dbReference>
<dbReference type="RefSeq" id="WP_183671189.1">
    <property type="nucleotide sequence ID" value="NZ_BMPB01000005.1"/>
</dbReference>
<evidence type="ECO:0000256" key="1">
    <source>
        <dbReference type="ARBA" id="ARBA00001231"/>
    </source>
</evidence>
<name>A0ABR6KMZ0_9BACT</name>
<dbReference type="PANTHER" id="PTHR22600:SF57">
    <property type="entry name" value="BETA-N-ACETYLHEXOSAMINIDASE"/>
    <property type="match status" value="1"/>
</dbReference>
<reference evidence="9 10" key="1">
    <citation type="submission" date="2020-08" db="EMBL/GenBank/DDBJ databases">
        <title>Genomic Encyclopedia of Type Strains, Phase IV (KMG-IV): sequencing the most valuable type-strain genomes for metagenomic binning, comparative biology and taxonomic classification.</title>
        <authorList>
            <person name="Goeker M."/>
        </authorList>
    </citation>
    <scope>NUCLEOTIDE SEQUENCE [LARGE SCALE GENOMIC DNA]</scope>
    <source>
        <strain evidence="9 10">DSM 102983</strain>
    </source>
</reference>
<dbReference type="EMBL" id="JACHOC010000005">
    <property type="protein sequence ID" value="MBB4622836.1"/>
    <property type="molecule type" value="Genomic_DNA"/>
</dbReference>
<gene>
    <name evidence="9" type="ORF">GGQ57_002745</name>
</gene>
<dbReference type="Gene3D" id="3.30.379.10">
    <property type="entry name" value="Chitobiase/beta-hexosaminidase domain 2-like"/>
    <property type="match status" value="1"/>
</dbReference>
<organism evidence="9 10">
    <name type="scientific">Parabacteroides faecis</name>
    <dbReference type="NCBI Taxonomy" id="1217282"/>
    <lineage>
        <taxon>Bacteria</taxon>
        <taxon>Pseudomonadati</taxon>
        <taxon>Bacteroidota</taxon>
        <taxon>Bacteroidia</taxon>
        <taxon>Bacteroidales</taxon>
        <taxon>Tannerellaceae</taxon>
        <taxon>Parabacteroides</taxon>
    </lineage>
</organism>
<dbReference type="InterPro" id="IPR015883">
    <property type="entry name" value="Glyco_hydro_20_cat"/>
</dbReference>
<dbReference type="CDD" id="cd06563">
    <property type="entry name" value="GH20_chitobiase-like"/>
    <property type="match status" value="1"/>
</dbReference>
<dbReference type="Proteomes" id="UP000533637">
    <property type="component" value="Unassembled WGS sequence"/>
</dbReference>
<evidence type="ECO:0000256" key="3">
    <source>
        <dbReference type="ARBA" id="ARBA00012663"/>
    </source>
</evidence>
<keyword evidence="4" id="KW-0378">Hydrolase</keyword>
<accession>A0ABR6KMZ0</accession>
<keyword evidence="10" id="KW-1185">Reference proteome</keyword>
<proteinExistence type="inferred from homology"/>
<dbReference type="InterPro" id="IPR025705">
    <property type="entry name" value="Beta_hexosaminidase_sua/sub"/>
</dbReference>
<dbReference type="EC" id="3.2.1.52" evidence="3"/>
<comment type="catalytic activity">
    <reaction evidence="1">
        <text>Hydrolysis of terminal non-reducing N-acetyl-D-hexosamine residues in N-acetyl-beta-D-hexosaminides.</text>
        <dbReference type="EC" id="3.2.1.52"/>
    </reaction>
</comment>
<dbReference type="Gene3D" id="3.20.20.80">
    <property type="entry name" value="Glycosidases"/>
    <property type="match status" value="1"/>
</dbReference>
<dbReference type="PANTHER" id="PTHR22600">
    <property type="entry name" value="BETA-HEXOSAMINIDASE"/>
    <property type="match status" value="1"/>
</dbReference>
<dbReference type="Pfam" id="PF00728">
    <property type="entry name" value="Glyco_hydro_20"/>
    <property type="match status" value="1"/>
</dbReference>
<evidence type="ECO:0000256" key="6">
    <source>
        <dbReference type="SAM" id="SignalP"/>
    </source>
</evidence>
<feature type="domain" description="Glycoside hydrolase family 20 catalytic" evidence="7">
    <location>
        <begin position="142"/>
        <end position="473"/>
    </location>
</feature>
<evidence type="ECO:0000259" key="7">
    <source>
        <dbReference type="Pfam" id="PF00728"/>
    </source>
</evidence>
<dbReference type="SUPFAM" id="SSF51445">
    <property type="entry name" value="(Trans)glycosidases"/>
    <property type="match status" value="1"/>
</dbReference>
<keyword evidence="6" id="KW-0732">Signal</keyword>
<feature type="signal peptide" evidence="6">
    <location>
        <begin position="1"/>
        <end position="18"/>
    </location>
</feature>
<dbReference type="Pfam" id="PF02838">
    <property type="entry name" value="Glyco_hydro_20b"/>
    <property type="match status" value="1"/>
</dbReference>
<evidence type="ECO:0000256" key="2">
    <source>
        <dbReference type="ARBA" id="ARBA00006285"/>
    </source>
</evidence>
<dbReference type="InterPro" id="IPR017853">
    <property type="entry name" value="GH"/>
</dbReference>